<evidence type="ECO:0000313" key="3">
    <source>
        <dbReference type="EMBL" id="CUN72068.1"/>
    </source>
</evidence>
<dbReference type="InterPro" id="IPR051797">
    <property type="entry name" value="TrmB-like"/>
</dbReference>
<dbReference type="InterPro" id="IPR021586">
    <property type="entry name" value="Tscrpt_reg_TrmB_C"/>
</dbReference>
<dbReference type="InterPro" id="IPR036390">
    <property type="entry name" value="WH_DNA-bd_sf"/>
</dbReference>
<dbReference type="CDD" id="cd09124">
    <property type="entry name" value="PLDc_like_TrmB_middle"/>
    <property type="match status" value="1"/>
</dbReference>
<gene>
    <name evidence="3" type="ORF">ERS852491_00337</name>
</gene>
<evidence type="ECO:0000259" key="2">
    <source>
        <dbReference type="Pfam" id="PF11495"/>
    </source>
</evidence>
<evidence type="ECO:0000259" key="1">
    <source>
        <dbReference type="Pfam" id="PF01978"/>
    </source>
</evidence>
<dbReference type="Pfam" id="PF01978">
    <property type="entry name" value="TrmB"/>
    <property type="match status" value="1"/>
</dbReference>
<evidence type="ECO:0000313" key="4">
    <source>
        <dbReference type="Proteomes" id="UP000095544"/>
    </source>
</evidence>
<accession>A0A173ZA57</accession>
<feature type="domain" description="Transcription regulator TrmB C-terminal" evidence="2">
    <location>
        <begin position="111"/>
        <end position="209"/>
    </location>
</feature>
<organism evidence="3 4">
    <name type="scientific">Faecalicatena contorta</name>
    <dbReference type="NCBI Taxonomy" id="39482"/>
    <lineage>
        <taxon>Bacteria</taxon>
        <taxon>Bacillati</taxon>
        <taxon>Bacillota</taxon>
        <taxon>Clostridia</taxon>
        <taxon>Lachnospirales</taxon>
        <taxon>Lachnospiraceae</taxon>
        <taxon>Faecalicatena</taxon>
    </lineage>
</organism>
<dbReference type="Proteomes" id="UP000095544">
    <property type="component" value="Unassembled WGS sequence"/>
</dbReference>
<dbReference type="AlphaFoldDB" id="A0A173ZA57"/>
<dbReference type="Gene3D" id="1.10.10.10">
    <property type="entry name" value="Winged helix-like DNA-binding domain superfamily/Winged helix DNA-binding domain"/>
    <property type="match status" value="1"/>
</dbReference>
<dbReference type="RefSeq" id="WP_055150342.1">
    <property type="nucleotide sequence ID" value="NZ_CYZU01000002.1"/>
</dbReference>
<dbReference type="PANTHER" id="PTHR34293">
    <property type="entry name" value="HTH-TYPE TRANSCRIPTIONAL REGULATOR TRMBL2"/>
    <property type="match status" value="1"/>
</dbReference>
<feature type="domain" description="Transcription regulator TrmB N-terminal" evidence="1">
    <location>
        <begin position="10"/>
        <end position="78"/>
    </location>
</feature>
<name>A0A173ZA57_9FIRM</name>
<dbReference type="Pfam" id="PF11495">
    <property type="entry name" value="Regulator_TrmB"/>
    <property type="match status" value="1"/>
</dbReference>
<dbReference type="SUPFAM" id="SSF46785">
    <property type="entry name" value="Winged helix' DNA-binding domain"/>
    <property type="match status" value="1"/>
</dbReference>
<protein>
    <submittedName>
        <fullName evidence="3">Predicted transcriptional regulator</fullName>
    </submittedName>
</protein>
<dbReference type="InterPro" id="IPR002831">
    <property type="entry name" value="Tscrpt_reg_TrmB_N"/>
</dbReference>
<dbReference type="PANTHER" id="PTHR34293:SF1">
    <property type="entry name" value="HTH-TYPE TRANSCRIPTIONAL REGULATOR TRMBL2"/>
    <property type="match status" value="1"/>
</dbReference>
<sequence>MLQDDRVYLLNKIGFTDSEAKVYLVLLKNGGMTGYEASKYSAVPRSKIYNVLESLVMKGFILYSEEECSNRYAAVPFEEISGRVRDETDKILNQLEELLHDYRAETDLDRFWHIREYDNVIAVCRSILKDTRSELLLQIWAEDLPKILEEIQELEKKGIRLGIVYFGEEQDELPLDHCCRHGMLEEKKQEMGGRFLTLVSDKKEALFGQIVSDAVSEVIWTKSKPMVAMAAECVRHDLYCYKGADLYKSQIQEELGIDSRSLREIF</sequence>
<proteinExistence type="predicted"/>
<dbReference type="InterPro" id="IPR036388">
    <property type="entry name" value="WH-like_DNA-bd_sf"/>
</dbReference>
<dbReference type="STRING" id="39482.ERS852491_00337"/>
<reference evidence="3 4" key="1">
    <citation type="submission" date="2015-09" db="EMBL/GenBank/DDBJ databases">
        <authorList>
            <consortium name="Pathogen Informatics"/>
        </authorList>
    </citation>
    <scope>NUCLEOTIDE SEQUENCE [LARGE SCALE GENOMIC DNA]</scope>
    <source>
        <strain evidence="3 4">2789STDY5834876</strain>
    </source>
</reference>
<dbReference type="EMBL" id="CYZU01000002">
    <property type="protein sequence ID" value="CUN72068.1"/>
    <property type="molecule type" value="Genomic_DNA"/>
</dbReference>